<organism evidence="2 3">
    <name type="scientific">Catalinimonas alkaloidigena</name>
    <dbReference type="NCBI Taxonomy" id="1075417"/>
    <lineage>
        <taxon>Bacteria</taxon>
        <taxon>Pseudomonadati</taxon>
        <taxon>Bacteroidota</taxon>
        <taxon>Cytophagia</taxon>
        <taxon>Cytophagales</taxon>
        <taxon>Catalimonadaceae</taxon>
        <taxon>Catalinimonas</taxon>
    </lineage>
</organism>
<dbReference type="EMBL" id="FNFO01000001">
    <property type="protein sequence ID" value="SDJ79904.1"/>
    <property type="molecule type" value="Genomic_DNA"/>
</dbReference>
<dbReference type="Proteomes" id="UP000198510">
    <property type="component" value="Unassembled WGS sequence"/>
</dbReference>
<dbReference type="RefSeq" id="WP_089677918.1">
    <property type="nucleotide sequence ID" value="NZ_FNFO01000001.1"/>
</dbReference>
<sequence length="215" mass="23810">MNDEQRAQLKFLAGFLGEQIYVVPNEAEPEPIQVAPRPPVTPTAPQRSALPTPVLQTDAPAPEAPTQPTTEPDVEATLPPPDPQPEPATPDHIRFHIEGQNPRQVLVVVDQIDTDGRQLLEKILSAVGLTFDDIALVSCQAQPISWEPLAQRLHPRRILCFGSQSWLRPSVPGSTYQLIPSEKVAFLFVDSLGDIAASTARKKMLWRELKQMFPH</sequence>
<dbReference type="AlphaFoldDB" id="A0A1G8WNR7"/>
<evidence type="ECO:0008006" key="4">
    <source>
        <dbReference type="Google" id="ProtNLM"/>
    </source>
</evidence>
<protein>
    <recommendedName>
        <fullName evidence="4">DNA polymerase III, psi subunit</fullName>
    </recommendedName>
</protein>
<name>A0A1G8WNR7_9BACT</name>
<dbReference type="STRING" id="1075417.SAMN05421823_101139"/>
<feature type="compositionally biased region" description="Pro residues" evidence="1">
    <location>
        <begin position="78"/>
        <end position="88"/>
    </location>
</feature>
<proteinExistence type="predicted"/>
<keyword evidence="3" id="KW-1185">Reference proteome</keyword>
<evidence type="ECO:0000256" key="1">
    <source>
        <dbReference type="SAM" id="MobiDB-lite"/>
    </source>
</evidence>
<feature type="region of interest" description="Disordered" evidence="1">
    <location>
        <begin position="30"/>
        <end position="89"/>
    </location>
</feature>
<reference evidence="2 3" key="1">
    <citation type="submission" date="2016-10" db="EMBL/GenBank/DDBJ databases">
        <authorList>
            <person name="de Groot N.N."/>
        </authorList>
    </citation>
    <scope>NUCLEOTIDE SEQUENCE [LARGE SCALE GENOMIC DNA]</scope>
    <source>
        <strain evidence="2 3">DSM 25186</strain>
    </source>
</reference>
<gene>
    <name evidence="2" type="ORF">SAMN05421823_101139</name>
</gene>
<evidence type="ECO:0000313" key="2">
    <source>
        <dbReference type="EMBL" id="SDJ79904.1"/>
    </source>
</evidence>
<accession>A0A1G8WNR7</accession>
<dbReference type="OrthoDB" id="824384at2"/>
<feature type="compositionally biased region" description="Low complexity" evidence="1">
    <location>
        <begin position="56"/>
        <end position="77"/>
    </location>
</feature>
<evidence type="ECO:0000313" key="3">
    <source>
        <dbReference type="Proteomes" id="UP000198510"/>
    </source>
</evidence>